<dbReference type="AlphaFoldDB" id="A0LU72"/>
<evidence type="ECO:0000256" key="4">
    <source>
        <dbReference type="ARBA" id="ARBA00022692"/>
    </source>
</evidence>
<feature type="transmembrane region" description="Helical" evidence="8">
    <location>
        <begin position="118"/>
        <end position="139"/>
    </location>
</feature>
<evidence type="ECO:0000256" key="2">
    <source>
        <dbReference type="ARBA" id="ARBA00022475"/>
    </source>
</evidence>
<evidence type="ECO:0000259" key="9">
    <source>
        <dbReference type="PROSITE" id="PS50263"/>
    </source>
</evidence>
<keyword evidence="6 8" id="KW-0472">Membrane</keyword>
<dbReference type="STRING" id="351607.Acel_1210"/>
<dbReference type="GO" id="GO:0016410">
    <property type="term" value="F:N-acyltransferase activity"/>
    <property type="evidence" value="ECO:0007669"/>
    <property type="project" value="UniProtKB-UniRule"/>
</dbReference>
<dbReference type="Proteomes" id="UP000008221">
    <property type="component" value="Chromosome"/>
</dbReference>
<dbReference type="HAMAP" id="MF_01148">
    <property type="entry name" value="Lnt"/>
    <property type="match status" value="1"/>
</dbReference>
<dbReference type="CDD" id="cd07571">
    <property type="entry name" value="ALP_N-acyl_transferase"/>
    <property type="match status" value="1"/>
</dbReference>
<dbReference type="UniPathway" id="UPA00666"/>
<dbReference type="GO" id="GO:0005886">
    <property type="term" value="C:plasma membrane"/>
    <property type="evidence" value="ECO:0007669"/>
    <property type="project" value="UniProtKB-SubCell"/>
</dbReference>
<evidence type="ECO:0000256" key="3">
    <source>
        <dbReference type="ARBA" id="ARBA00022679"/>
    </source>
</evidence>
<keyword evidence="7 8" id="KW-0012">Acyltransferase</keyword>
<gene>
    <name evidence="8" type="primary">lnt</name>
    <name evidence="10" type="ordered locus">Acel_1210</name>
</gene>
<dbReference type="Gene3D" id="3.60.110.10">
    <property type="entry name" value="Carbon-nitrogen hydrolase"/>
    <property type="match status" value="1"/>
</dbReference>
<comment type="function">
    <text evidence="8">Catalyzes the phospholipid dependent N-acylation of the N-terminal cysteine of apolipoprotein, the last step in lipoprotein maturation.</text>
</comment>
<dbReference type="KEGG" id="ace:Acel_1210"/>
<keyword evidence="3 8" id="KW-0808">Transferase</keyword>
<dbReference type="eggNOG" id="COG0815">
    <property type="taxonomic scope" value="Bacteria"/>
</dbReference>
<dbReference type="InterPro" id="IPR036526">
    <property type="entry name" value="C-N_Hydrolase_sf"/>
</dbReference>
<keyword evidence="11" id="KW-1185">Reference proteome</keyword>
<dbReference type="FunCoup" id="A0LU72">
    <property type="interactions" value="13"/>
</dbReference>
<comment type="catalytic activity">
    <reaction evidence="8">
        <text>N-terminal S-1,2-diacyl-sn-glyceryl-L-cysteinyl-[lipoprotein] + a glycerophospholipid = N-acyl-S-1,2-diacyl-sn-glyceryl-L-cysteinyl-[lipoprotein] + a 2-acyl-sn-glycero-3-phospholipid + H(+)</text>
        <dbReference type="Rhea" id="RHEA:48228"/>
        <dbReference type="Rhea" id="RHEA-COMP:14681"/>
        <dbReference type="Rhea" id="RHEA-COMP:14684"/>
        <dbReference type="ChEBI" id="CHEBI:15378"/>
        <dbReference type="ChEBI" id="CHEBI:136912"/>
        <dbReference type="ChEBI" id="CHEBI:140656"/>
        <dbReference type="ChEBI" id="CHEBI:140657"/>
        <dbReference type="ChEBI" id="CHEBI:140660"/>
        <dbReference type="EC" id="2.3.1.269"/>
    </reaction>
</comment>
<organism evidence="10 11">
    <name type="scientific">Acidothermus cellulolyticus (strain ATCC 43068 / DSM 8971 / 11B)</name>
    <dbReference type="NCBI Taxonomy" id="351607"/>
    <lineage>
        <taxon>Bacteria</taxon>
        <taxon>Bacillati</taxon>
        <taxon>Actinomycetota</taxon>
        <taxon>Actinomycetes</taxon>
        <taxon>Acidothermales</taxon>
        <taxon>Acidothermaceae</taxon>
        <taxon>Acidothermus</taxon>
    </lineage>
</organism>
<comment type="pathway">
    <text evidence="8">Protein modification; lipoprotein biosynthesis (N-acyl transfer).</text>
</comment>
<dbReference type="PROSITE" id="PS50263">
    <property type="entry name" value="CN_HYDROLASE"/>
    <property type="match status" value="1"/>
</dbReference>
<comment type="similarity">
    <text evidence="8">Belongs to the CN hydrolase family. Apolipoprotein N-acyltransferase subfamily.</text>
</comment>
<keyword evidence="5 8" id="KW-1133">Transmembrane helix</keyword>
<feature type="transmembrane region" description="Helical" evidence="8">
    <location>
        <begin position="93"/>
        <end position="112"/>
    </location>
</feature>
<dbReference type="PANTHER" id="PTHR38686">
    <property type="entry name" value="APOLIPOPROTEIN N-ACYLTRANSFERASE"/>
    <property type="match status" value="1"/>
</dbReference>
<dbReference type="Pfam" id="PF20154">
    <property type="entry name" value="LNT_N"/>
    <property type="match status" value="1"/>
</dbReference>
<proteinExistence type="inferred from homology"/>
<feature type="domain" description="CN hydrolase" evidence="9">
    <location>
        <begin position="248"/>
        <end position="501"/>
    </location>
</feature>
<keyword evidence="2 8" id="KW-1003">Cell membrane</keyword>
<dbReference type="EMBL" id="CP000481">
    <property type="protein sequence ID" value="ABK52982.1"/>
    <property type="molecule type" value="Genomic_DNA"/>
</dbReference>
<feature type="transmembrane region" description="Helical" evidence="8">
    <location>
        <begin position="32"/>
        <end position="50"/>
    </location>
</feature>
<comment type="subcellular location">
    <subcellularLocation>
        <location evidence="1 8">Cell membrane</location>
        <topology evidence="1 8">Multi-pass membrane protein</topology>
    </subcellularLocation>
</comment>
<feature type="transmembrane region" description="Helical" evidence="8">
    <location>
        <begin position="218"/>
        <end position="239"/>
    </location>
</feature>
<evidence type="ECO:0000313" key="10">
    <source>
        <dbReference type="EMBL" id="ABK52982.1"/>
    </source>
</evidence>
<dbReference type="GO" id="GO:0042158">
    <property type="term" value="P:lipoprotein biosynthetic process"/>
    <property type="evidence" value="ECO:0007669"/>
    <property type="project" value="UniProtKB-UniRule"/>
</dbReference>
<dbReference type="PANTHER" id="PTHR38686:SF1">
    <property type="entry name" value="APOLIPOPROTEIN N-ACYLTRANSFERASE"/>
    <property type="match status" value="1"/>
</dbReference>
<evidence type="ECO:0000256" key="1">
    <source>
        <dbReference type="ARBA" id="ARBA00004651"/>
    </source>
</evidence>
<sequence length="540" mass="57281">MTPVAPDPVIAGLATLARRNARHHPAGGRRRWERFAAELLLGAAAGGVLWTAFPPVAFWPSAPIAVLVLTLAIRRSTAPRSYSDRLLRRIGRAAGVGFIAGLAFFVPLLSWLTTVTPLAWLVLAVAEAGYFAALGAALASIRRLPGWPVWAACLWVAEELIRDRWPLGGFTWGRLAFSQPDTPFTGLAALGGAPLVSFAVAVTGGLLAWAFVAFRNRATTSAIVAVLVAAAIPALATGIPRPTKGTRLQVAVIQGNVPHPGTHFLGRAQQVLNNHLRETAVLETGVQDGRWRAPNLVIWPENASDVDPLQTASARTAIQQAADELGVPLLVGAVVDAGPDHLRNEGIVWQPRTGPAASYAKRHLVPFGEYIPWRGLVSHLTSLVNLVPWNFLPGHGNGVLDTGAARLADVICFEIAFDDTVRSGVVGGGQLIVVQTNNATYMRTAEPAQQLAMSQLRAVEHGRAVVVASTSGISAVISPDGRVVARTAQLTPAVLDETVPLRSTLTVADRLGAAPEWVLGILGLLAVLIGLVTERLRQRE</sequence>
<evidence type="ECO:0000256" key="6">
    <source>
        <dbReference type="ARBA" id="ARBA00023136"/>
    </source>
</evidence>
<dbReference type="HOGENOM" id="CLU_019563_0_1_11"/>
<dbReference type="Pfam" id="PF00795">
    <property type="entry name" value="CN_hydrolase"/>
    <property type="match status" value="1"/>
</dbReference>
<name>A0LU72_ACIC1</name>
<evidence type="ECO:0000256" key="8">
    <source>
        <dbReference type="HAMAP-Rule" id="MF_01148"/>
    </source>
</evidence>
<evidence type="ECO:0000256" key="7">
    <source>
        <dbReference type="ARBA" id="ARBA00023315"/>
    </source>
</evidence>
<dbReference type="InParanoid" id="A0LU72"/>
<accession>A0LU72</accession>
<protein>
    <recommendedName>
        <fullName evidence="8">Apolipoprotein N-acyltransferase</fullName>
        <shortName evidence="8">ALP N-acyltransferase</shortName>
        <ecNumber evidence="8">2.3.1.269</ecNumber>
    </recommendedName>
</protein>
<dbReference type="OrthoDB" id="9804277at2"/>
<keyword evidence="4 8" id="KW-0812">Transmembrane</keyword>
<dbReference type="InterPro" id="IPR003010">
    <property type="entry name" value="C-N_Hydrolase"/>
</dbReference>
<dbReference type="NCBIfam" id="TIGR00546">
    <property type="entry name" value="lnt"/>
    <property type="match status" value="1"/>
</dbReference>
<feature type="transmembrane region" description="Helical" evidence="8">
    <location>
        <begin position="184"/>
        <end position="212"/>
    </location>
</feature>
<dbReference type="InterPro" id="IPR045378">
    <property type="entry name" value="LNT_N"/>
</dbReference>
<dbReference type="EC" id="2.3.1.269" evidence="8"/>
<evidence type="ECO:0000313" key="11">
    <source>
        <dbReference type="Proteomes" id="UP000008221"/>
    </source>
</evidence>
<feature type="transmembrane region" description="Helical" evidence="8">
    <location>
        <begin position="511"/>
        <end position="532"/>
    </location>
</feature>
<dbReference type="InterPro" id="IPR004563">
    <property type="entry name" value="Apolipo_AcylTrfase"/>
</dbReference>
<evidence type="ECO:0000256" key="5">
    <source>
        <dbReference type="ARBA" id="ARBA00022989"/>
    </source>
</evidence>
<reference evidence="10 11" key="1">
    <citation type="journal article" date="2009" name="Genome Res.">
        <title>Complete genome of the cellulolytic thermophile Acidothermus cellulolyticus 11B provides insights into its ecophysiological and evolutionary adaptations.</title>
        <authorList>
            <person name="Barabote R.D."/>
            <person name="Xie G."/>
            <person name="Leu D.H."/>
            <person name="Normand P."/>
            <person name="Necsulea A."/>
            <person name="Daubin V."/>
            <person name="Medigue C."/>
            <person name="Adney W.S."/>
            <person name="Xu X.C."/>
            <person name="Lapidus A."/>
            <person name="Parales R.E."/>
            <person name="Detter C."/>
            <person name="Pujic P."/>
            <person name="Bruce D."/>
            <person name="Lavire C."/>
            <person name="Challacombe J.F."/>
            <person name="Brettin T.S."/>
            <person name="Berry A.M."/>
        </authorList>
    </citation>
    <scope>NUCLEOTIDE SEQUENCE [LARGE SCALE GENOMIC DNA]</scope>
    <source>
        <strain evidence="11">ATCC 43068 / DSM 8971 / 11B</strain>
    </source>
</reference>
<keyword evidence="10" id="KW-0449">Lipoprotein</keyword>
<dbReference type="SUPFAM" id="SSF56317">
    <property type="entry name" value="Carbon-nitrogen hydrolase"/>
    <property type="match status" value="1"/>
</dbReference>